<dbReference type="Proteomes" id="UP000681722">
    <property type="component" value="Unassembled WGS sequence"/>
</dbReference>
<dbReference type="Pfam" id="PF02221">
    <property type="entry name" value="E1_DerP2_DerF2"/>
    <property type="match status" value="1"/>
</dbReference>
<evidence type="ECO:0000313" key="3">
    <source>
        <dbReference type="EMBL" id="CAF0835011.1"/>
    </source>
</evidence>
<dbReference type="AlphaFoldDB" id="A0A813UZM3"/>
<evidence type="ECO:0000256" key="1">
    <source>
        <dbReference type="SAM" id="MobiDB-lite"/>
    </source>
</evidence>
<accession>A0A813UZM3</accession>
<feature type="compositionally biased region" description="Polar residues" evidence="1">
    <location>
        <begin position="229"/>
        <end position="242"/>
    </location>
</feature>
<feature type="region of interest" description="Disordered" evidence="1">
    <location>
        <begin position="229"/>
        <end position="264"/>
    </location>
</feature>
<evidence type="ECO:0000259" key="2">
    <source>
        <dbReference type="Pfam" id="PF02221"/>
    </source>
</evidence>
<feature type="domain" description="MD-2-related lipid-recognition" evidence="2">
    <location>
        <begin position="4"/>
        <end position="87"/>
    </location>
</feature>
<dbReference type="Proteomes" id="UP000663829">
    <property type="component" value="Unassembled WGS sequence"/>
</dbReference>
<dbReference type="EMBL" id="CAJNOQ010000755">
    <property type="protein sequence ID" value="CAF0835011.1"/>
    <property type="molecule type" value="Genomic_DNA"/>
</dbReference>
<sequence>MSVGEIVKVAVNTPCSEKYCTFYKGNDAKLVFDFKLKKKALRVRAKVMATIGTIDHDFQLPNSDACTLLGCPLAPNFKYTYQNSISIILIEGIVTEYNSRFKPPKKEDYVPHVTLPHLSSRPPSRTKSYQDKSVNSEYRLCFPNHFPKRPYVYHAQPSRVFEAETNDCLTSTEYRERFPNYRKFIPYSELLPPHLSQSINIPSATKQKKDTMSRSRYFHELITDAKANSLSSLTDTSEQRTAYQWRPPPPKQQQHEPKSYDVSTSSALNYYEKLPSIRAKANASK</sequence>
<comment type="caution">
    <text evidence="3">The sequence shown here is derived from an EMBL/GenBank/DDBJ whole genome shotgun (WGS) entry which is preliminary data.</text>
</comment>
<dbReference type="InterPro" id="IPR014756">
    <property type="entry name" value="Ig_E-set"/>
</dbReference>
<evidence type="ECO:0000313" key="5">
    <source>
        <dbReference type="Proteomes" id="UP000663829"/>
    </source>
</evidence>
<protein>
    <recommendedName>
        <fullName evidence="2">MD-2-related lipid-recognition domain-containing protein</fullName>
    </recommendedName>
</protein>
<proteinExistence type="predicted"/>
<dbReference type="EMBL" id="CAJOBC010000755">
    <property type="protein sequence ID" value="CAF3622176.1"/>
    <property type="molecule type" value="Genomic_DNA"/>
</dbReference>
<reference evidence="3" key="1">
    <citation type="submission" date="2021-02" db="EMBL/GenBank/DDBJ databases">
        <authorList>
            <person name="Nowell W R."/>
        </authorList>
    </citation>
    <scope>NUCLEOTIDE SEQUENCE</scope>
</reference>
<organism evidence="3 5">
    <name type="scientific">Didymodactylos carnosus</name>
    <dbReference type="NCBI Taxonomy" id="1234261"/>
    <lineage>
        <taxon>Eukaryota</taxon>
        <taxon>Metazoa</taxon>
        <taxon>Spiralia</taxon>
        <taxon>Gnathifera</taxon>
        <taxon>Rotifera</taxon>
        <taxon>Eurotatoria</taxon>
        <taxon>Bdelloidea</taxon>
        <taxon>Philodinida</taxon>
        <taxon>Philodinidae</taxon>
        <taxon>Didymodactylos</taxon>
    </lineage>
</organism>
<keyword evidence="5" id="KW-1185">Reference proteome</keyword>
<dbReference type="OrthoDB" id="9985748at2759"/>
<evidence type="ECO:0000313" key="4">
    <source>
        <dbReference type="EMBL" id="CAF3622176.1"/>
    </source>
</evidence>
<gene>
    <name evidence="3" type="ORF">GPM918_LOCUS5256</name>
    <name evidence="4" type="ORF">SRO942_LOCUS5256</name>
</gene>
<dbReference type="InterPro" id="IPR003172">
    <property type="entry name" value="ML_dom"/>
</dbReference>
<dbReference type="SUPFAM" id="SSF81296">
    <property type="entry name" value="E set domains"/>
    <property type="match status" value="1"/>
</dbReference>
<dbReference type="Gene3D" id="2.60.40.770">
    <property type="match status" value="1"/>
</dbReference>
<name>A0A813UZM3_9BILA</name>